<sequence length="70" mass="8066">MSLPESSLRLLRMFFSNQSQCDAITGESVLRTFSLAERGKWMSLLYASLSVPVYLATFYFGVSRVRHEKR</sequence>
<dbReference type="AlphaFoldDB" id="A4RYN4"/>
<dbReference type="KEGG" id="olu:OSTLU_94480"/>
<keyword evidence="1" id="KW-0812">Transmembrane</keyword>
<dbReference type="Proteomes" id="UP000001568">
    <property type="component" value="Chromosome 6"/>
</dbReference>
<feature type="transmembrane region" description="Helical" evidence="1">
    <location>
        <begin position="41"/>
        <end position="62"/>
    </location>
</feature>
<accession>A4RYN4</accession>
<keyword evidence="1" id="KW-1133">Transmembrane helix</keyword>
<dbReference type="GeneID" id="5002175"/>
<dbReference type="HOGENOM" id="CLU_2762381_0_0_1"/>
<keyword evidence="1" id="KW-0472">Membrane</keyword>
<protein>
    <submittedName>
        <fullName evidence="2">Uncharacterized protein</fullName>
    </submittedName>
</protein>
<keyword evidence="3" id="KW-1185">Reference proteome</keyword>
<dbReference type="EMBL" id="CP000586">
    <property type="protein sequence ID" value="ABO96714.1"/>
    <property type="molecule type" value="Genomic_DNA"/>
</dbReference>
<reference evidence="2 3" key="1">
    <citation type="journal article" date="2007" name="Proc. Natl. Acad. Sci. U.S.A.">
        <title>The tiny eukaryote Ostreococcus provides genomic insights into the paradox of plankton speciation.</title>
        <authorList>
            <person name="Palenik B."/>
            <person name="Grimwood J."/>
            <person name="Aerts A."/>
            <person name="Rouze P."/>
            <person name="Salamov A."/>
            <person name="Putnam N."/>
            <person name="Dupont C."/>
            <person name="Jorgensen R."/>
            <person name="Derelle E."/>
            <person name="Rombauts S."/>
            <person name="Zhou K."/>
            <person name="Otillar R."/>
            <person name="Merchant S.S."/>
            <person name="Podell S."/>
            <person name="Gaasterland T."/>
            <person name="Napoli C."/>
            <person name="Gendler K."/>
            <person name="Manuell A."/>
            <person name="Tai V."/>
            <person name="Vallon O."/>
            <person name="Piganeau G."/>
            <person name="Jancek S."/>
            <person name="Heijde M."/>
            <person name="Jabbari K."/>
            <person name="Bowler C."/>
            <person name="Lohr M."/>
            <person name="Robbens S."/>
            <person name="Werner G."/>
            <person name="Dubchak I."/>
            <person name="Pazour G.J."/>
            <person name="Ren Q."/>
            <person name="Paulsen I."/>
            <person name="Delwiche C."/>
            <person name="Schmutz J."/>
            <person name="Rokhsar D."/>
            <person name="Van de Peer Y."/>
            <person name="Moreau H."/>
            <person name="Grigoriev I.V."/>
        </authorList>
    </citation>
    <scope>NUCLEOTIDE SEQUENCE [LARGE SCALE GENOMIC DNA]</scope>
    <source>
        <strain evidence="2 3">CCE9901</strain>
    </source>
</reference>
<organism evidence="2 3">
    <name type="scientific">Ostreococcus lucimarinus (strain CCE9901)</name>
    <dbReference type="NCBI Taxonomy" id="436017"/>
    <lineage>
        <taxon>Eukaryota</taxon>
        <taxon>Viridiplantae</taxon>
        <taxon>Chlorophyta</taxon>
        <taxon>Mamiellophyceae</taxon>
        <taxon>Mamiellales</taxon>
        <taxon>Bathycoccaceae</taxon>
        <taxon>Ostreococcus</taxon>
    </lineage>
</organism>
<evidence type="ECO:0000256" key="1">
    <source>
        <dbReference type="SAM" id="Phobius"/>
    </source>
</evidence>
<evidence type="ECO:0000313" key="3">
    <source>
        <dbReference type="Proteomes" id="UP000001568"/>
    </source>
</evidence>
<evidence type="ECO:0000313" key="2">
    <source>
        <dbReference type="EMBL" id="ABO96714.1"/>
    </source>
</evidence>
<proteinExistence type="predicted"/>
<gene>
    <name evidence="2" type="ORF">OSTLU_94480</name>
</gene>
<dbReference type="RefSeq" id="XP_001418421.1">
    <property type="nucleotide sequence ID" value="XM_001418384.1"/>
</dbReference>
<name>A4RYN4_OSTLU</name>
<dbReference type="Gramene" id="ABO96714">
    <property type="protein sequence ID" value="ABO96714"/>
    <property type="gene ID" value="OSTLU_94480"/>
</dbReference>